<reference evidence="4" key="2">
    <citation type="submission" date="2020-04" db="EMBL/GenBank/DDBJ databases">
        <authorList>
            <consortium name="NCBI Genome Project"/>
        </authorList>
    </citation>
    <scope>NUCLEOTIDE SEQUENCE</scope>
    <source>
        <strain evidence="4">CBS 304.34</strain>
    </source>
</reference>
<proteinExistence type="predicted"/>
<feature type="coiled-coil region" evidence="1">
    <location>
        <begin position="121"/>
        <end position="155"/>
    </location>
</feature>
<reference evidence="2 4" key="1">
    <citation type="journal article" date="2020" name="Stud. Mycol.">
        <title>101 Dothideomycetes genomes: a test case for predicting lifestyles and emergence of pathogens.</title>
        <authorList>
            <person name="Haridas S."/>
            <person name="Albert R."/>
            <person name="Binder M."/>
            <person name="Bloem J."/>
            <person name="Labutti K."/>
            <person name="Salamov A."/>
            <person name="Andreopoulos B."/>
            <person name="Baker S."/>
            <person name="Barry K."/>
            <person name="Bills G."/>
            <person name="Bluhm B."/>
            <person name="Cannon C."/>
            <person name="Castanera R."/>
            <person name="Culley D."/>
            <person name="Daum C."/>
            <person name="Ezra D."/>
            <person name="Gonzalez J."/>
            <person name="Henrissat B."/>
            <person name="Kuo A."/>
            <person name="Liang C."/>
            <person name="Lipzen A."/>
            <person name="Lutzoni F."/>
            <person name="Magnuson J."/>
            <person name="Mondo S."/>
            <person name="Nolan M."/>
            <person name="Ohm R."/>
            <person name="Pangilinan J."/>
            <person name="Park H.-J."/>
            <person name="Ramirez L."/>
            <person name="Alfaro M."/>
            <person name="Sun H."/>
            <person name="Tritt A."/>
            <person name="Yoshinaga Y."/>
            <person name="Zwiers L.-H."/>
            <person name="Turgeon B."/>
            <person name="Goodwin S."/>
            <person name="Spatafora J."/>
            <person name="Crous P."/>
            <person name="Grigoriev I."/>
        </authorList>
    </citation>
    <scope>NUCLEOTIDE SEQUENCE</scope>
    <source>
        <strain evidence="2 4">CBS 304.34</strain>
    </source>
</reference>
<protein>
    <submittedName>
        <fullName evidence="2 4">Uncharacterized protein</fullName>
    </submittedName>
</protein>
<evidence type="ECO:0000256" key="1">
    <source>
        <dbReference type="SAM" id="Coils"/>
    </source>
</evidence>
<sequence length="155" mass="17936">MQFAAPKPRLTRARIKVSVQHATPVDSAVTLSTKLKRSTYTKTPPFQHSPGLVWGMWKQMKKGNNLQIAAIVRPVDGFEDMLIEILDWTSFKERGRRDTISEELSEQLESQSMTLDLLKCNKELSRQNKQLLRTNEKLSRQNKELLRSNEKLIRS</sequence>
<dbReference type="EMBL" id="MU003720">
    <property type="protein sequence ID" value="KAF2802867.1"/>
    <property type="molecule type" value="Genomic_DNA"/>
</dbReference>
<evidence type="ECO:0000313" key="3">
    <source>
        <dbReference type="Proteomes" id="UP000504636"/>
    </source>
</evidence>
<evidence type="ECO:0000313" key="4">
    <source>
        <dbReference type="RefSeq" id="XP_033569831.1"/>
    </source>
</evidence>
<name>A0A6A6Y501_9PEZI</name>
<gene>
    <name evidence="2 4" type="ORF">BDZ99DRAFT_548067</name>
</gene>
<dbReference type="AlphaFoldDB" id="A0A6A6Y501"/>
<keyword evidence="3" id="KW-1185">Reference proteome</keyword>
<evidence type="ECO:0000313" key="2">
    <source>
        <dbReference type="EMBL" id="KAF2802867.1"/>
    </source>
</evidence>
<dbReference type="Proteomes" id="UP000504636">
    <property type="component" value="Unplaced"/>
</dbReference>
<organism evidence="2">
    <name type="scientific">Mytilinidion resinicola</name>
    <dbReference type="NCBI Taxonomy" id="574789"/>
    <lineage>
        <taxon>Eukaryota</taxon>
        <taxon>Fungi</taxon>
        <taxon>Dikarya</taxon>
        <taxon>Ascomycota</taxon>
        <taxon>Pezizomycotina</taxon>
        <taxon>Dothideomycetes</taxon>
        <taxon>Pleosporomycetidae</taxon>
        <taxon>Mytilinidiales</taxon>
        <taxon>Mytilinidiaceae</taxon>
        <taxon>Mytilinidion</taxon>
    </lineage>
</organism>
<accession>A0A6A6Y501</accession>
<dbReference type="GeneID" id="54467799"/>
<reference evidence="4" key="3">
    <citation type="submission" date="2025-04" db="UniProtKB">
        <authorList>
            <consortium name="RefSeq"/>
        </authorList>
    </citation>
    <scope>IDENTIFICATION</scope>
    <source>
        <strain evidence="4">CBS 304.34</strain>
    </source>
</reference>
<keyword evidence="1" id="KW-0175">Coiled coil</keyword>
<dbReference type="RefSeq" id="XP_033569831.1">
    <property type="nucleotide sequence ID" value="XM_033726906.1"/>
</dbReference>